<dbReference type="InterPro" id="IPR001764">
    <property type="entry name" value="Glyco_hydro_3_N"/>
</dbReference>
<evidence type="ECO:0000259" key="6">
    <source>
        <dbReference type="Pfam" id="PF00933"/>
    </source>
</evidence>
<dbReference type="InterPro" id="IPR050226">
    <property type="entry name" value="NagZ_Beta-hexosaminidase"/>
</dbReference>
<dbReference type="GO" id="GO:0004563">
    <property type="term" value="F:beta-N-acetylhexosaminidase activity"/>
    <property type="evidence" value="ECO:0007669"/>
    <property type="project" value="UniProtKB-EC"/>
</dbReference>
<dbReference type="PANTHER" id="PTHR30480:SF13">
    <property type="entry name" value="BETA-HEXOSAMINIDASE"/>
    <property type="match status" value="1"/>
</dbReference>
<organism evidence="7 8">
    <name type="scientific">Iodobacter violaceini</name>
    <dbReference type="NCBI Taxonomy" id="3044271"/>
    <lineage>
        <taxon>Bacteria</taxon>
        <taxon>Pseudomonadati</taxon>
        <taxon>Pseudomonadota</taxon>
        <taxon>Betaproteobacteria</taxon>
        <taxon>Neisseriales</taxon>
        <taxon>Chitinibacteraceae</taxon>
        <taxon>Iodobacter</taxon>
    </lineage>
</organism>
<dbReference type="InterPro" id="IPR036962">
    <property type="entry name" value="Glyco_hydro_3_N_sf"/>
</dbReference>
<dbReference type="EMBL" id="JAAOLX010000011">
    <property type="protein sequence ID" value="NHQ88058.1"/>
    <property type="molecule type" value="Genomic_DNA"/>
</dbReference>
<keyword evidence="4 7" id="KW-0378">Hydrolase</keyword>
<evidence type="ECO:0000313" key="7">
    <source>
        <dbReference type="EMBL" id="NHQ88058.1"/>
    </source>
</evidence>
<evidence type="ECO:0000256" key="5">
    <source>
        <dbReference type="ARBA" id="ARBA00023295"/>
    </source>
</evidence>
<evidence type="ECO:0000313" key="8">
    <source>
        <dbReference type="Proteomes" id="UP000712570"/>
    </source>
</evidence>
<dbReference type="NCBIfam" id="NF003740">
    <property type="entry name" value="PRK05337.1"/>
    <property type="match status" value="1"/>
</dbReference>
<sequence length="516" mass="54902">MHAAELLQSLTLSQKVAQLFMVGFDGLVPNSHIEDMLRAHQLGGIILFRRNVETPGQLAALNLRLQQINSENSPVPLMIGTDQEGGMVMRIEAGVTPLPSAMAFKHTASEADCEALTRVGNAELKSLGININFAPVLDINNNPQNPVIGVRAYGETVSDVCQYGLAALRGIQSAGMAATGKHFPGHGDTAVDSHHSMPVVAHNRARLDAVELAPFSAAFDAGLDAVMTAHVAFPAIEPDLAKPATISHAVLTGLLRNELNYQGVVITDCLEMDAIGKGVGTVEGAVSAIAAGADIVLISHTPAKQAAAFAEVLRAVKDGEISEARIDESVLRILALKQRYQMSDWASLVPSLLAPESLQLSERVHQAAISGEARQLDKNKAVLLISAEVRVHTEIDEVALGKTPEARNSLATPLRELAFTVSEEWIGLQPSAAELDVVLSRAAHAEQIIFVSYNAALSKEQRALIDALPHDKLWLIAGRLPYDLDLALDAAGRLSCCSNRPAALSALARKLAAADR</sequence>
<evidence type="ECO:0000256" key="4">
    <source>
        <dbReference type="ARBA" id="ARBA00022801"/>
    </source>
</evidence>
<reference evidence="7 8" key="1">
    <citation type="submission" date="2020-03" db="EMBL/GenBank/DDBJ databases">
        <title>Draft genome sequence of environmentally isolated violet-colored cultures.</title>
        <authorList>
            <person name="Wilson H.S."/>
        </authorList>
    </citation>
    <scope>NUCLEOTIDE SEQUENCE [LARGE SCALE GENOMIC DNA]</scope>
    <source>
        <strain evidence="7 8">HSC-16F04</strain>
    </source>
</reference>
<accession>A0ABX0KTQ4</accession>
<comment type="catalytic activity">
    <reaction evidence="1">
        <text>Hydrolysis of terminal non-reducing N-acetyl-D-hexosamine residues in N-acetyl-beta-D-hexosaminides.</text>
        <dbReference type="EC" id="3.2.1.52"/>
    </reaction>
</comment>
<comment type="caution">
    <text evidence="7">The sequence shown here is derived from an EMBL/GenBank/DDBJ whole genome shotgun (WGS) entry which is preliminary data.</text>
</comment>
<keyword evidence="5 7" id="KW-0326">Glycosidase</keyword>
<gene>
    <name evidence="7" type="primary">nagZ</name>
    <name evidence="7" type="ORF">HA050_18280</name>
</gene>
<evidence type="ECO:0000256" key="2">
    <source>
        <dbReference type="ARBA" id="ARBA00005336"/>
    </source>
</evidence>
<evidence type="ECO:0000256" key="3">
    <source>
        <dbReference type="ARBA" id="ARBA00012663"/>
    </source>
</evidence>
<feature type="domain" description="Glycoside hydrolase family 3 N-terminal" evidence="6">
    <location>
        <begin position="11"/>
        <end position="335"/>
    </location>
</feature>
<proteinExistence type="inferred from homology"/>
<protein>
    <recommendedName>
        <fullName evidence="3">beta-N-acetylhexosaminidase</fullName>
        <ecNumber evidence="3">3.2.1.52</ecNumber>
    </recommendedName>
</protein>
<evidence type="ECO:0000256" key="1">
    <source>
        <dbReference type="ARBA" id="ARBA00001231"/>
    </source>
</evidence>
<dbReference type="Pfam" id="PF00933">
    <property type="entry name" value="Glyco_hydro_3"/>
    <property type="match status" value="1"/>
</dbReference>
<dbReference type="InterPro" id="IPR017853">
    <property type="entry name" value="GH"/>
</dbReference>
<dbReference type="Proteomes" id="UP000712570">
    <property type="component" value="Unassembled WGS sequence"/>
</dbReference>
<keyword evidence="8" id="KW-1185">Reference proteome</keyword>
<dbReference type="PANTHER" id="PTHR30480">
    <property type="entry name" value="BETA-HEXOSAMINIDASE-RELATED"/>
    <property type="match status" value="1"/>
</dbReference>
<comment type="similarity">
    <text evidence="2">Belongs to the glycosyl hydrolase 3 family.</text>
</comment>
<dbReference type="SUPFAM" id="SSF51445">
    <property type="entry name" value="(Trans)glycosidases"/>
    <property type="match status" value="1"/>
</dbReference>
<dbReference type="Gene3D" id="3.20.20.300">
    <property type="entry name" value="Glycoside hydrolase, family 3, N-terminal domain"/>
    <property type="match status" value="1"/>
</dbReference>
<name>A0ABX0KTQ4_9NEIS</name>
<dbReference type="RefSeq" id="WP_166829372.1">
    <property type="nucleotide sequence ID" value="NZ_JAAOLX010000011.1"/>
</dbReference>
<dbReference type="EC" id="3.2.1.52" evidence="3"/>